<feature type="transmembrane region" description="Helical" evidence="1">
    <location>
        <begin position="236"/>
        <end position="256"/>
    </location>
</feature>
<proteinExistence type="predicted"/>
<feature type="transmembrane region" description="Helical" evidence="1">
    <location>
        <begin position="74"/>
        <end position="95"/>
    </location>
</feature>
<dbReference type="Pfam" id="PF14897">
    <property type="entry name" value="EpsG"/>
    <property type="match status" value="1"/>
</dbReference>
<feature type="transmembrane region" description="Helical" evidence="1">
    <location>
        <begin position="268"/>
        <end position="287"/>
    </location>
</feature>
<evidence type="ECO:0000256" key="1">
    <source>
        <dbReference type="SAM" id="Phobius"/>
    </source>
</evidence>
<dbReference type="AlphaFoldDB" id="A0A243CR46"/>
<comment type="caution">
    <text evidence="2">The sequence shown here is derived from an EMBL/GenBank/DDBJ whole genome shotgun (WGS) entry which is preliminary data.</text>
</comment>
<accession>A0A243CR46</accession>
<evidence type="ECO:0000313" key="2">
    <source>
        <dbReference type="EMBL" id="OTY70332.1"/>
    </source>
</evidence>
<dbReference type="Proteomes" id="UP000194911">
    <property type="component" value="Unassembled WGS sequence"/>
</dbReference>
<reference evidence="2 3" key="1">
    <citation type="submission" date="2016-10" db="EMBL/GenBank/DDBJ databases">
        <title>Comparative genomics of Bacillus thuringiensis reveals a path to pathogens against multiple invertebrate hosts.</title>
        <authorList>
            <person name="Zheng J."/>
            <person name="Gao Q."/>
            <person name="Liu H."/>
            <person name="Peng D."/>
            <person name="Ruan L."/>
            <person name="Sun M."/>
        </authorList>
    </citation>
    <scope>NUCLEOTIDE SEQUENCE [LARGE SCALE GENOMIC DNA]</scope>
    <source>
        <strain evidence="2">BGSC 4CE1</strain>
    </source>
</reference>
<dbReference type="EMBL" id="NFDQ01000077">
    <property type="protein sequence ID" value="OTY70332.1"/>
    <property type="molecule type" value="Genomic_DNA"/>
</dbReference>
<protein>
    <recommendedName>
        <fullName evidence="4">EpsG family protein</fullName>
    </recommendedName>
</protein>
<name>A0A243CR46_BACTU</name>
<evidence type="ECO:0000313" key="3">
    <source>
        <dbReference type="Proteomes" id="UP000194911"/>
    </source>
</evidence>
<feature type="transmembrane region" description="Helical" evidence="1">
    <location>
        <begin position="293"/>
        <end position="310"/>
    </location>
</feature>
<feature type="transmembrane region" description="Helical" evidence="1">
    <location>
        <begin position="107"/>
        <end position="122"/>
    </location>
</feature>
<feature type="transmembrane region" description="Helical" evidence="1">
    <location>
        <begin position="317"/>
        <end position="336"/>
    </location>
</feature>
<evidence type="ECO:0008006" key="4">
    <source>
        <dbReference type="Google" id="ProtNLM"/>
    </source>
</evidence>
<keyword evidence="1" id="KW-1133">Transmembrane helix</keyword>
<gene>
    <name evidence="2" type="ORF">BK749_22160</name>
</gene>
<dbReference type="RefSeq" id="WP_000458471.1">
    <property type="nucleotide sequence ID" value="NZ_NFDQ01000077.1"/>
</dbReference>
<keyword evidence="1" id="KW-0472">Membrane</keyword>
<keyword evidence="1" id="KW-0812">Transmembrane</keyword>
<dbReference type="InterPro" id="IPR049458">
    <property type="entry name" value="EpsG-like"/>
</dbReference>
<sequence length="346" mass="41584">MFAYIFMLILSLLTLLKGRYAQVFYWLASTYVLLLAGFRYGVGTDYYSYERMYTEGRVWFSEPGLVYIMDFMKFLGIPVQIFFLVIAFLIQYLIYKAIKRYSDTREVYYMAVFFYISLYYFNTSLNTIRQFIAMGLFLINVNNIINKRFIKYNLMFIVTIIFHKSAIFFYPMYFLHNLVTRYINTNTKRVTLLVISFSLMFVRFDELIIKVISKVFGNQYAYYTEWASSQYLEYSLSWKMAVLLIVKLLLSIWLVSNKEKFIHLKKHEVIFGIYYISLILTFPLYPMLIFRRLLFYISITEIIIFALFIQKNPKAKIVFILFALSYYFANLLLGYSTPLPYEIRLW</sequence>
<feature type="transmembrane region" description="Helical" evidence="1">
    <location>
        <begin position="152"/>
        <end position="173"/>
    </location>
</feature>
<feature type="transmembrane region" description="Helical" evidence="1">
    <location>
        <begin position="128"/>
        <end position="145"/>
    </location>
</feature>
<organism evidence="2 3">
    <name type="scientific">Bacillus thuringiensis serovar vazensis</name>
    <dbReference type="NCBI Taxonomy" id="180867"/>
    <lineage>
        <taxon>Bacteria</taxon>
        <taxon>Bacillati</taxon>
        <taxon>Bacillota</taxon>
        <taxon>Bacilli</taxon>
        <taxon>Bacillales</taxon>
        <taxon>Bacillaceae</taxon>
        <taxon>Bacillus</taxon>
        <taxon>Bacillus cereus group</taxon>
    </lineage>
</organism>